<dbReference type="AlphaFoldDB" id="A0A9W8A0M1"/>
<evidence type="ECO:0000259" key="2">
    <source>
        <dbReference type="Pfam" id="PF05282"/>
    </source>
</evidence>
<dbReference type="Gene3D" id="2.60.34.20">
    <property type="match status" value="1"/>
</dbReference>
<dbReference type="PANTHER" id="PTHR12689">
    <property type="entry name" value="A1 CISTRON SPLICING FACTOR AAR2-RELATED"/>
    <property type="match status" value="1"/>
</dbReference>
<feature type="domain" description="AAR2 C-terminal" evidence="2">
    <location>
        <begin position="172"/>
        <end position="265"/>
    </location>
</feature>
<comment type="caution">
    <text evidence="4">The sequence shown here is derived from an EMBL/GenBank/DDBJ whole genome shotgun (WGS) entry which is preliminary data.</text>
</comment>
<dbReference type="CDD" id="cd13778">
    <property type="entry name" value="Aar2_C"/>
    <property type="match status" value="1"/>
</dbReference>
<dbReference type="Proteomes" id="UP001150569">
    <property type="component" value="Unassembled WGS sequence"/>
</dbReference>
<dbReference type="InterPro" id="IPR038514">
    <property type="entry name" value="AAR2_C_sf"/>
</dbReference>
<dbReference type="GO" id="GO:0000244">
    <property type="term" value="P:spliceosomal tri-snRNP complex assembly"/>
    <property type="evidence" value="ECO:0007669"/>
    <property type="project" value="TreeGrafter"/>
</dbReference>
<evidence type="ECO:0000313" key="4">
    <source>
        <dbReference type="EMBL" id="KAJ1920503.1"/>
    </source>
</evidence>
<evidence type="ECO:0000259" key="3">
    <source>
        <dbReference type="Pfam" id="PF20981"/>
    </source>
</evidence>
<dbReference type="PANTHER" id="PTHR12689:SF4">
    <property type="entry name" value="PROTEIN AAR2 HOMOLOG"/>
    <property type="match status" value="1"/>
</dbReference>
<reference evidence="4" key="1">
    <citation type="submission" date="2022-07" db="EMBL/GenBank/DDBJ databases">
        <title>Phylogenomic reconstructions and comparative analyses of Kickxellomycotina fungi.</title>
        <authorList>
            <person name="Reynolds N.K."/>
            <person name="Stajich J.E."/>
            <person name="Barry K."/>
            <person name="Grigoriev I.V."/>
            <person name="Crous P."/>
            <person name="Smith M.E."/>
        </authorList>
    </citation>
    <scope>NUCLEOTIDE SEQUENCE</scope>
    <source>
        <strain evidence="4">RSA 861</strain>
    </source>
</reference>
<dbReference type="InterPro" id="IPR038516">
    <property type="entry name" value="AAR2_N_sf"/>
</dbReference>
<dbReference type="InterPro" id="IPR033647">
    <property type="entry name" value="Aar2_N"/>
</dbReference>
<evidence type="ECO:0000256" key="1">
    <source>
        <dbReference type="ARBA" id="ARBA00006281"/>
    </source>
</evidence>
<protein>
    <recommendedName>
        <fullName evidence="6">Protein AAR2 homolog</fullName>
    </recommendedName>
</protein>
<dbReference type="Pfam" id="PF05282">
    <property type="entry name" value="AAR2"/>
    <property type="match status" value="1"/>
</dbReference>
<dbReference type="OrthoDB" id="201752at2759"/>
<dbReference type="EMBL" id="JANBPT010000442">
    <property type="protein sequence ID" value="KAJ1920503.1"/>
    <property type="molecule type" value="Genomic_DNA"/>
</dbReference>
<sequence>MNQQAANHLFDKGGILLFLDAPADLDFGIDTTMWRTGPRFKGVKLIPPGVHFIYYNSGKPNASEGRLGFFHNFKSGEVMIRQWNPEEEDLYPADHIDAEQQERYRLGIREFDPMLGAYPLDTPAPYQTWRKLSGYVTTDLLARILPGGRVVSSVDGGPYDEAAVQDGTGVPFTRIDLKRSFPSDAHGPQRTRYSQDKSWLLRHLMATVWRNDYRQPLGEMQLGFICLLMGQMYAGFEQWKSVVHLLCQSEEAIPGYSADLYPNFIGRSATCCNAPDCTQMPNLDQLDRLDIPQSVLITLAGTILHLQRDHPMDMLVARLKRLSEFCVDRFGQGLLPNAIELECDNSNEDEEGEYAPVVVEL</sequence>
<feature type="domain" description="AAR2 N-terminal" evidence="3">
    <location>
        <begin position="13"/>
        <end position="146"/>
    </location>
</feature>
<dbReference type="Pfam" id="PF20981">
    <property type="entry name" value="AAR2_1st"/>
    <property type="match status" value="1"/>
</dbReference>
<proteinExistence type="inferred from homology"/>
<comment type="similarity">
    <text evidence="1">Belongs to the AAR2 family.</text>
</comment>
<keyword evidence="5" id="KW-1185">Reference proteome</keyword>
<organism evidence="4 5">
    <name type="scientific">Tieghemiomyces parasiticus</name>
    <dbReference type="NCBI Taxonomy" id="78921"/>
    <lineage>
        <taxon>Eukaryota</taxon>
        <taxon>Fungi</taxon>
        <taxon>Fungi incertae sedis</taxon>
        <taxon>Zoopagomycota</taxon>
        <taxon>Kickxellomycotina</taxon>
        <taxon>Dimargaritomycetes</taxon>
        <taxon>Dimargaritales</taxon>
        <taxon>Dimargaritaceae</taxon>
        <taxon>Tieghemiomyces</taxon>
    </lineage>
</organism>
<dbReference type="InterPro" id="IPR033648">
    <property type="entry name" value="AAR2_C"/>
</dbReference>
<dbReference type="Gene3D" id="1.25.40.550">
    <property type="entry name" value="Aar2, C-terminal domain-like"/>
    <property type="match status" value="1"/>
</dbReference>
<dbReference type="InterPro" id="IPR007946">
    <property type="entry name" value="AAR2"/>
</dbReference>
<name>A0A9W8A0M1_9FUNG</name>
<accession>A0A9W8A0M1</accession>
<dbReference type="CDD" id="cd13777">
    <property type="entry name" value="Aar2_N"/>
    <property type="match status" value="1"/>
</dbReference>
<evidence type="ECO:0000313" key="5">
    <source>
        <dbReference type="Proteomes" id="UP001150569"/>
    </source>
</evidence>
<gene>
    <name evidence="4" type="ORF">IWQ60_006985</name>
</gene>
<dbReference type="FunFam" id="2.60.34.20:FF:000001">
    <property type="entry name" value="protein AAR2 homolog"/>
    <property type="match status" value="1"/>
</dbReference>
<evidence type="ECO:0008006" key="6">
    <source>
        <dbReference type="Google" id="ProtNLM"/>
    </source>
</evidence>